<organism evidence="1 2">
    <name type="scientific">Bacillus phage CP-51</name>
    <dbReference type="NCBI Taxonomy" id="1391188"/>
    <lineage>
        <taxon>Viruses</taxon>
        <taxon>Duplodnaviria</taxon>
        <taxon>Heunggongvirae</taxon>
        <taxon>Uroviricota</taxon>
        <taxon>Caudoviricetes</taxon>
        <taxon>Herelleviridae</taxon>
        <taxon>Spounavirinae</taxon>
        <taxon>Siminovitchvirus</taxon>
        <taxon>Siminovitchvirus CP51</taxon>
    </lineage>
</organism>
<dbReference type="GeneID" id="22277083"/>
<evidence type="ECO:0000313" key="2">
    <source>
        <dbReference type="Proteomes" id="UP000027382"/>
    </source>
</evidence>
<dbReference type="KEGG" id="vg:22277083"/>
<sequence>MNSKEDLIVCIRSAMLEGAEWMSLLVVMPEHPAPQLIIDPKENFAARLKFLRNTYNDELEHAHNPAVRIVGFSSGSSVTKVSKIYKLYMKKLQEGEK</sequence>
<reference evidence="1" key="1">
    <citation type="journal article" date="2014" name="Virology">
        <title>The odd one out: Bacillus ACT bacteriophage CP-51 exhibits unusual properties compared to related Spounavirinae W.Ph. and Bastille.</title>
        <authorList>
            <person name="Klumpp J."/>
            <person name="Schmuki M."/>
            <person name="Sozhamannan S."/>
            <person name="Beyer W."/>
            <person name="Fouts D.E."/>
            <person name="Bernbach V."/>
            <person name="Calendar R."/>
            <person name="Loessner M.J."/>
        </authorList>
    </citation>
    <scope>NUCLEOTIDE SEQUENCE [LARGE SCALE GENOMIC DNA]</scope>
</reference>
<accession>A0A068EMW0</accession>
<proteinExistence type="predicted"/>
<dbReference type="EMBL" id="KF554508">
    <property type="protein sequence ID" value="AID50575.1"/>
    <property type="molecule type" value="Genomic_DNA"/>
</dbReference>
<dbReference type="Proteomes" id="UP000027382">
    <property type="component" value="Segment"/>
</dbReference>
<keyword evidence="2" id="KW-1185">Reference proteome</keyword>
<name>A0A068EMW0_9CAUD</name>
<evidence type="ECO:0000313" key="1">
    <source>
        <dbReference type="EMBL" id="AID50575.1"/>
    </source>
</evidence>
<protein>
    <submittedName>
        <fullName evidence="1">Uncharacterized protein</fullName>
    </submittedName>
</protein>
<dbReference type="RefSeq" id="YP_009099184.1">
    <property type="nucleotide sequence ID" value="NC_025423.1"/>
</dbReference>
<dbReference type="OrthoDB" id="34347at10239"/>